<evidence type="ECO:0000256" key="5">
    <source>
        <dbReference type="ARBA" id="ARBA00023242"/>
    </source>
</evidence>
<keyword evidence="3" id="KW-0547">Nucleotide-binding</keyword>
<reference evidence="7" key="1">
    <citation type="submission" date="2023-10" db="EMBL/GenBank/DDBJ databases">
        <authorList>
            <person name="Hackl T."/>
        </authorList>
    </citation>
    <scope>NUCLEOTIDE SEQUENCE</scope>
</reference>
<dbReference type="GO" id="GO:0006297">
    <property type="term" value="P:nucleotide-excision repair, DNA gap filling"/>
    <property type="evidence" value="ECO:0007669"/>
    <property type="project" value="TreeGrafter"/>
</dbReference>
<evidence type="ECO:0000256" key="4">
    <source>
        <dbReference type="ARBA" id="ARBA00022840"/>
    </source>
</evidence>
<dbReference type="GO" id="GO:0003910">
    <property type="term" value="F:DNA ligase (ATP) activity"/>
    <property type="evidence" value="ECO:0007669"/>
    <property type="project" value="InterPro"/>
</dbReference>
<dbReference type="InterPro" id="IPR012340">
    <property type="entry name" value="NA-bd_OB-fold"/>
</dbReference>
<dbReference type="InterPro" id="IPR029710">
    <property type="entry name" value="LIG4"/>
</dbReference>
<dbReference type="Pfam" id="PF01068">
    <property type="entry name" value="DNA_ligase_A_M"/>
    <property type="match status" value="1"/>
</dbReference>
<dbReference type="Gene3D" id="3.30.470.30">
    <property type="entry name" value="DNA ligase/mRNA capping enzyme"/>
    <property type="match status" value="1"/>
</dbReference>
<dbReference type="PANTHER" id="PTHR45997">
    <property type="entry name" value="DNA LIGASE 4"/>
    <property type="match status" value="1"/>
</dbReference>
<keyword evidence="2" id="KW-0436">Ligase</keyword>
<dbReference type="Gene3D" id="2.40.50.140">
    <property type="entry name" value="Nucleic acid-binding proteins"/>
    <property type="match status" value="1"/>
</dbReference>
<protein>
    <submittedName>
        <fullName evidence="7">Uu.00g093590.m01.CDS01</fullName>
    </submittedName>
</protein>
<proteinExistence type="inferred from homology"/>
<keyword evidence="4" id="KW-0067">ATP-binding</keyword>
<dbReference type="InterPro" id="IPR036599">
    <property type="entry name" value="DNA_ligase_N_sf"/>
</dbReference>
<dbReference type="Proteomes" id="UP001295740">
    <property type="component" value="Unassembled WGS sequence"/>
</dbReference>
<evidence type="ECO:0000256" key="2">
    <source>
        <dbReference type="ARBA" id="ARBA00022598"/>
    </source>
</evidence>
<dbReference type="InterPro" id="IPR012308">
    <property type="entry name" value="DNA_ligase_ATP-dep_N"/>
</dbReference>
<keyword evidence="8" id="KW-1185">Reference proteome</keyword>
<dbReference type="PANTHER" id="PTHR45997:SF2">
    <property type="entry name" value="ATP DEPENDENT DNA LIGASE DOMAIN PROTEIN (AFU_ORTHOLOGUE AFUA_5G02430)"/>
    <property type="match status" value="1"/>
</dbReference>
<comment type="similarity">
    <text evidence="1">Belongs to the ATP-dependent DNA ligase family.</text>
</comment>
<dbReference type="GO" id="GO:0006310">
    <property type="term" value="P:DNA recombination"/>
    <property type="evidence" value="ECO:0007669"/>
    <property type="project" value="InterPro"/>
</dbReference>
<dbReference type="GO" id="GO:0005524">
    <property type="term" value="F:ATP binding"/>
    <property type="evidence" value="ECO:0007669"/>
    <property type="project" value="UniProtKB-KW"/>
</dbReference>
<evidence type="ECO:0000313" key="8">
    <source>
        <dbReference type="Proteomes" id="UP001295740"/>
    </source>
</evidence>
<keyword evidence="5" id="KW-0539">Nucleus</keyword>
<dbReference type="InterPro" id="IPR012310">
    <property type="entry name" value="DNA_ligase_ATP-dep_cent"/>
</dbReference>
<dbReference type="Gene3D" id="1.10.3260.10">
    <property type="entry name" value="DNA ligase, ATP-dependent, N-terminal domain"/>
    <property type="match status" value="1"/>
</dbReference>
<evidence type="ECO:0000313" key="7">
    <source>
        <dbReference type="EMBL" id="CAJ2508173.1"/>
    </source>
</evidence>
<accession>A0AAI8VNK1</accession>
<evidence type="ECO:0000256" key="3">
    <source>
        <dbReference type="ARBA" id="ARBA00022741"/>
    </source>
</evidence>
<evidence type="ECO:0000256" key="1">
    <source>
        <dbReference type="ARBA" id="ARBA00007572"/>
    </source>
</evidence>
<sequence>MPFPFRYICDLLQDLEDDIRKAKSYPTSGKAIIARWFDQHRLQLHAPGNDVCAILSTLLPERRTDRVYFIQAPRLQSIVGQALCLGFSRVAELRRYQTPGLGIDLGDCVERILERTPNSTSGRDDLTVEDIDAVLEEIAAACRFSSPKIQSRRTIRDTNYANEALGELYRRLGAQEAKWFTRLVLKSYEPVVLDQYTVFRSYHYLLPRMLKVRDDLTITTAFLRHAEQSPGDQVRIASILKPQLGTKVGRQTWIKGRSIKHCLDMGRRRVISCEQKLDGEYCQIHIDRSKGYQCIHIFSKSGKDSTVDRSGLHGAIRGSLKLDEQDCPVKKGCILEGELLVYSNKDHKILPFHKIRKHVSRSGSFIGTNHDSQPHEYEHLMIVYYDLLMIDDESLLGLRHSERRRRLTRLITCRTGHAAIVQHQDVSLARRSAASQLRKAFADCIVNRGEGLVLKPDEPYFDFGASSQPYASCIFKLKKEYVQGWGDVGDFAVVGASYDSVKAKTYNLPNLKWTHFFIGCLDNQARPTAGIRKPRFRVVNMVELNATMLKTVTQCSPLSVPFDGNTAFDLDLSGLGTNKPPTVLFPEPMVFDVRCFSFDKASNTNFWSMRFPMVSKVHFDRSWKDTISFDEMQEAAVTATEVPEQEDSQEMREWVTALEKADPWGIAVDAISQTSSLSEPIVSQTVVEQQHEYVSTLDAILEASENPLHSRAQGREAGVPEFMESITRAGPKRKDGEREWVEVYDWRLLEALTDTESRKGAPGNFNPWRKYRLGLA</sequence>
<name>A0AAI8VNK1_9PEZI</name>
<feature type="domain" description="ATP-dependent DNA ligase family profile" evidence="6">
    <location>
        <begin position="382"/>
        <end position="522"/>
    </location>
</feature>
<evidence type="ECO:0000259" key="6">
    <source>
        <dbReference type="PROSITE" id="PS50160"/>
    </source>
</evidence>
<dbReference type="PROSITE" id="PS50160">
    <property type="entry name" value="DNA_LIGASE_A3"/>
    <property type="match status" value="1"/>
</dbReference>
<dbReference type="GO" id="GO:0006303">
    <property type="term" value="P:double-strand break repair via nonhomologous end joining"/>
    <property type="evidence" value="ECO:0007669"/>
    <property type="project" value="TreeGrafter"/>
</dbReference>
<dbReference type="SUPFAM" id="SSF56091">
    <property type="entry name" value="DNA ligase/mRNA capping enzyme, catalytic domain"/>
    <property type="match status" value="1"/>
</dbReference>
<gene>
    <name evidence="7" type="ORF">KHLLAP_LOCUS8641</name>
</gene>
<dbReference type="GO" id="GO:0032807">
    <property type="term" value="C:DNA ligase IV complex"/>
    <property type="evidence" value="ECO:0007669"/>
    <property type="project" value="TreeGrafter"/>
</dbReference>
<dbReference type="GO" id="GO:0003677">
    <property type="term" value="F:DNA binding"/>
    <property type="evidence" value="ECO:0007669"/>
    <property type="project" value="InterPro"/>
</dbReference>
<dbReference type="Pfam" id="PF04675">
    <property type="entry name" value="DNA_ligase_A_N"/>
    <property type="match status" value="1"/>
</dbReference>
<comment type="caution">
    <text evidence="7">The sequence shown here is derived from an EMBL/GenBank/DDBJ whole genome shotgun (WGS) entry which is preliminary data.</text>
</comment>
<dbReference type="AlphaFoldDB" id="A0AAI8VNK1"/>
<dbReference type="EMBL" id="CAUWAG010000010">
    <property type="protein sequence ID" value="CAJ2508173.1"/>
    <property type="molecule type" value="Genomic_DNA"/>
</dbReference>
<organism evidence="7 8">
    <name type="scientific">Anthostomella pinea</name>
    <dbReference type="NCBI Taxonomy" id="933095"/>
    <lineage>
        <taxon>Eukaryota</taxon>
        <taxon>Fungi</taxon>
        <taxon>Dikarya</taxon>
        <taxon>Ascomycota</taxon>
        <taxon>Pezizomycotina</taxon>
        <taxon>Sordariomycetes</taxon>
        <taxon>Xylariomycetidae</taxon>
        <taxon>Xylariales</taxon>
        <taxon>Xylariaceae</taxon>
        <taxon>Anthostomella</taxon>
    </lineage>
</organism>